<keyword evidence="1" id="KW-0812">Transmembrane</keyword>
<evidence type="ECO:0000313" key="2">
    <source>
        <dbReference type="EMBL" id="MCB4807327.1"/>
    </source>
</evidence>
<dbReference type="EMBL" id="JAJAPX010000001">
    <property type="protein sequence ID" value="MCB4807327.1"/>
    <property type="molecule type" value="Genomic_DNA"/>
</dbReference>
<feature type="transmembrane region" description="Helical" evidence="1">
    <location>
        <begin position="159"/>
        <end position="176"/>
    </location>
</feature>
<gene>
    <name evidence="2" type="ORF">LG651_03620</name>
</gene>
<comment type="caution">
    <text evidence="2">The sequence shown here is derived from an EMBL/GenBank/DDBJ whole genome shotgun (WGS) entry which is preliminary data.</text>
</comment>
<protein>
    <submittedName>
        <fullName evidence="2">Uncharacterized protein</fullName>
    </submittedName>
</protein>
<name>A0A9X1I4U9_9FLAO</name>
<keyword evidence="1" id="KW-1133">Transmembrane helix</keyword>
<evidence type="ECO:0000313" key="3">
    <source>
        <dbReference type="Proteomes" id="UP001139286"/>
    </source>
</evidence>
<feature type="transmembrane region" description="Helical" evidence="1">
    <location>
        <begin position="120"/>
        <end position="138"/>
    </location>
</feature>
<dbReference type="RefSeq" id="WP_226694784.1">
    <property type="nucleotide sequence ID" value="NZ_JAJAPX010000001.1"/>
</dbReference>
<feature type="transmembrane region" description="Helical" evidence="1">
    <location>
        <begin position="188"/>
        <end position="212"/>
    </location>
</feature>
<accession>A0A9X1I4U9</accession>
<dbReference type="AlphaFoldDB" id="A0A9X1I4U9"/>
<sequence length="230" mass="27844">MKITEQQIQELYTFTAKHYVEFYDVQTELVDHLANGIEAQWEENPEVKFEDALRIEFKKFGIYGFSDVVEQKYNALSKHYRKQVYKYTKQYFKLPKIILTLFSFWALFKLLTVVENKNYIVIPLFVFLFVYQMWYLIFERKKRKKIKQLTGKDWLFQRITFELGGLVHCINFMLYVPDLLNFNNPWSLRYQIIFSIGTVLYILILYVGVNIVTPKLRVQAQKQFPQFKFI</sequence>
<dbReference type="Proteomes" id="UP001139286">
    <property type="component" value="Unassembled WGS sequence"/>
</dbReference>
<keyword evidence="1" id="KW-0472">Membrane</keyword>
<evidence type="ECO:0000256" key="1">
    <source>
        <dbReference type="SAM" id="Phobius"/>
    </source>
</evidence>
<reference evidence="2" key="1">
    <citation type="submission" date="2021-10" db="EMBL/GenBank/DDBJ databases">
        <title>Tamlana sargassums sp. nov., and Tamlana laminarinivorans sp. nov., two new bacteria isolated from the brown alga.</title>
        <authorList>
            <person name="Li J."/>
        </authorList>
    </citation>
    <scope>NUCLEOTIDE SEQUENCE</scope>
    <source>
        <strain evidence="2">62-3</strain>
    </source>
</reference>
<organism evidence="2 3">
    <name type="scientific">Neotamlana sargassicola</name>
    <dbReference type="NCBI Taxonomy" id="2883125"/>
    <lineage>
        <taxon>Bacteria</taxon>
        <taxon>Pseudomonadati</taxon>
        <taxon>Bacteroidota</taxon>
        <taxon>Flavobacteriia</taxon>
        <taxon>Flavobacteriales</taxon>
        <taxon>Flavobacteriaceae</taxon>
        <taxon>Neotamlana</taxon>
    </lineage>
</organism>
<feature type="transmembrane region" description="Helical" evidence="1">
    <location>
        <begin position="91"/>
        <end position="108"/>
    </location>
</feature>
<keyword evidence="3" id="KW-1185">Reference proteome</keyword>
<proteinExistence type="predicted"/>